<reference evidence="1 2" key="1">
    <citation type="submission" date="2018-11" db="EMBL/GenBank/DDBJ databases">
        <title>Genome sequencing and assembly of Anaerosphaera sp. nov., GS7-6-2.</title>
        <authorList>
            <person name="Rettenmaier R."/>
            <person name="Liebl W."/>
            <person name="Zverlov V."/>
        </authorList>
    </citation>
    <scope>NUCLEOTIDE SEQUENCE [LARGE SCALE GENOMIC DNA]</scope>
    <source>
        <strain evidence="1 2">GS7-6-2</strain>
    </source>
</reference>
<comment type="caution">
    <text evidence="1">The sequence shown here is derived from an EMBL/GenBank/DDBJ whole genome shotgun (WGS) entry which is preliminary data.</text>
</comment>
<keyword evidence="2" id="KW-1185">Reference proteome</keyword>
<organism evidence="1 2">
    <name type="scientific">Anaerosphaera multitolerans</name>
    <dbReference type="NCBI Taxonomy" id="2487351"/>
    <lineage>
        <taxon>Bacteria</taxon>
        <taxon>Bacillati</taxon>
        <taxon>Bacillota</taxon>
        <taxon>Tissierellia</taxon>
        <taxon>Tissierellales</taxon>
        <taxon>Peptoniphilaceae</taxon>
        <taxon>Anaerosphaera</taxon>
    </lineage>
</organism>
<gene>
    <name evidence="1" type="ORF">EF514_06315</name>
</gene>
<proteinExistence type="predicted"/>
<dbReference type="EMBL" id="RLIH01000007">
    <property type="protein sequence ID" value="RVU54714.1"/>
    <property type="molecule type" value="Genomic_DNA"/>
</dbReference>
<dbReference type="AlphaFoldDB" id="A0A437S6T6"/>
<evidence type="ECO:0000313" key="2">
    <source>
        <dbReference type="Proteomes" id="UP000288812"/>
    </source>
</evidence>
<sequence>MIADLLIGIFIFYNKSRKYENIEHRYKTIEGPNKLGKPQISTLLGTTNSMIIQLIFNFLT</sequence>
<dbReference type="Proteomes" id="UP000288812">
    <property type="component" value="Unassembled WGS sequence"/>
</dbReference>
<evidence type="ECO:0000313" key="1">
    <source>
        <dbReference type="EMBL" id="RVU54714.1"/>
    </source>
</evidence>
<accession>A0A437S6T6</accession>
<name>A0A437S6T6_9FIRM</name>
<protein>
    <submittedName>
        <fullName evidence="1">Uncharacterized protein</fullName>
    </submittedName>
</protein>